<keyword evidence="1" id="KW-1133">Transmembrane helix</keyword>
<sequence>MFGAFVLIAGSAVLVWVTFTRPQAQRWAPIVLTVLIGLLVIDMITDWFDLDSAAKQVGDLGGLNVSPAVGILLYTAAVGFLAARIIFFWINRSKAQPRAV</sequence>
<keyword evidence="1" id="KW-0812">Transmembrane</keyword>
<organism evidence="2 3">
    <name type="scientific">Mycobacterium fragae</name>
    <dbReference type="NCBI Taxonomy" id="1260918"/>
    <lineage>
        <taxon>Bacteria</taxon>
        <taxon>Bacillati</taxon>
        <taxon>Actinomycetota</taxon>
        <taxon>Actinomycetes</taxon>
        <taxon>Mycobacteriales</taxon>
        <taxon>Mycobacteriaceae</taxon>
        <taxon>Mycobacterium</taxon>
    </lineage>
</organism>
<evidence type="ECO:0000313" key="2">
    <source>
        <dbReference type="EMBL" id="ORV59286.1"/>
    </source>
</evidence>
<keyword evidence="3" id="KW-1185">Reference proteome</keyword>
<feature type="transmembrane region" description="Helical" evidence="1">
    <location>
        <begin position="30"/>
        <end position="48"/>
    </location>
</feature>
<accession>A0A1X1UQZ6</accession>
<dbReference type="EMBL" id="LQOW01000025">
    <property type="protein sequence ID" value="ORV59286.1"/>
    <property type="molecule type" value="Genomic_DNA"/>
</dbReference>
<dbReference type="AlphaFoldDB" id="A0A1X1UQZ6"/>
<proteinExistence type="predicted"/>
<feature type="transmembrane region" description="Helical" evidence="1">
    <location>
        <begin position="69"/>
        <end position="90"/>
    </location>
</feature>
<evidence type="ECO:0000256" key="1">
    <source>
        <dbReference type="SAM" id="Phobius"/>
    </source>
</evidence>
<gene>
    <name evidence="2" type="ORF">AWC06_18165</name>
</gene>
<protein>
    <submittedName>
        <fullName evidence="2">Uncharacterized protein</fullName>
    </submittedName>
</protein>
<comment type="caution">
    <text evidence="2">The sequence shown here is derived from an EMBL/GenBank/DDBJ whole genome shotgun (WGS) entry which is preliminary data.</text>
</comment>
<name>A0A1X1UQZ6_9MYCO</name>
<evidence type="ECO:0000313" key="3">
    <source>
        <dbReference type="Proteomes" id="UP000194000"/>
    </source>
</evidence>
<dbReference type="Proteomes" id="UP000194000">
    <property type="component" value="Unassembled WGS sequence"/>
</dbReference>
<keyword evidence="1" id="KW-0472">Membrane</keyword>
<reference evidence="2 3" key="1">
    <citation type="submission" date="2016-01" db="EMBL/GenBank/DDBJ databases">
        <title>The new phylogeny of the genus Mycobacterium.</title>
        <authorList>
            <person name="Tarcisio F."/>
            <person name="Conor M."/>
            <person name="Antonella G."/>
            <person name="Elisabetta G."/>
            <person name="Giulia F.S."/>
            <person name="Sara T."/>
            <person name="Anna F."/>
            <person name="Clotilde B."/>
            <person name="Roberto B."/>
            <person name="Veronica D.S."/>
            <person name="Fabio R."/>
            <person name="Monica P."/>
            <person name="Olivier J."/>
            <person name="Enrico T."/>
            <person name="Nicola S."/>
        </authorList>
    </citation>
    <scope>NUCLEOTIDE SEQUENCE [LARGE SCALE GENOMIC DNA]</scope>
    <source>
        <strain evidence="2 3">DSM 45731</strain>
    </source>
</reference>